<keyword evidence="2" id="KW-0812">Transmembrane</keyword>
<feature type="transmembrane region" description="Helical" evidence="2">
    <location>
        <begin position="184"/>
        <end position="204"/>
    </location>
</feature>
<dbReference type="PANTHER" id="PTHR11206">
    <property type="entry name" value="MULTIDRUG RESISTANCE PROTEIN"/>
    <property type="match status" value="1"/>
</dbReference>
<dbReference type="OrthoDB" id="2126698at2759"/>
<feature type="transmembrane region" description="Helical" evidence="2">
    <location>
        <begin position="36"/>
        <end position="57"/>
    </location>
</feature>
<evidence type="ECO:0000313" key="3">
    <source>
        <dbReference type="EMBL" id="PUZ71083.1"/>
    </source>
</evidence>
<gene>
    <name evidence="3" type="ORF">GQ55_2G286600</name>
</gene>
<dbReference type="EMBL" id="CM009750">
    <property type="protein sequence ID" value="PUZ71083.1"/>
    <property type="molecule type" value="Genomic_DNA"/>
</dbReference>
<proteinExistence type="inferred from homology"/>
<dbReference type="GO" id="GO:0015297">
    <property type="term" value="F:antiporter activity"/>
    <property type="evidence" value="ECO:0007669"/>
    <property type="project" value="InterPro"/>
</dbReference>
<feature type="transmembrane region" description="Helical" evidence="2">
    <location>
        <begin position="210"/>
        <end position="234"/>
    </location>
</feature>
<dbReference type="Proteomes" id="UP000244336">
    <property type="component" value="Chromosome 2"/>
</dbReference>
<evidence type="ECO:0000256" key="2">
    <source>
        <dbReference type="SAM" id="Phobius"/>
    </source>
</evidence>
<reference evidence="3 4" key="1">
    <citation type="submission" date="2018-04" db="EMBL/GenBank/DDBJ databases">
        <title>WGS assembly of Panicum hallii var. hallii HAL2.</title>
        <authorList>
            <person name="Lovell J."/>
            <person name="Jenkins J."/>
            <person name="Lowry D."/>
            <person name="Mamidi S."/>
            <person name="Sreedasyam A."/>
            <person name="Weng X."/>
            <person name="Barry K."/>
            <person name="Bonette J."/>
            <person name="Campitelli B."/>
            <person name="Daum C."/>
            <person name="Gordon S."/>
            <person name="Gould B."/>
            <person name="Lipzen A."/>
            <person name="MacQueen A."/>
            <person name="Palacio-Mejia J."/>
            <person name="Plott C."/>
            <person name="Shakirov E."/>
            <person name="Shu S."/>
            <person name="Yoshinaga Y."/>
            <person name="Zane M."/>
            <person name="Rokhsar D."/>
            <person name="Grimwood J."/>
            <person name="Schmutz J."/>
            <person name="Juenger T."/>
        </authorList>
    </citation>
    <scope>NUCLEOTIDE SEQUENCE [LARGE SCALE GENOMIC DNA]</scope>
    <source>
        <strain evidence="4">cv. HAL2</strain>
    </source>
</reference>
<evidence type="ECO:0000313" key="4">
    <source>
        <dbReference type="Proteomes" id="UP000244336"/>
    </source>
</evidence>
<comment type="similarity">
    <text evidence="1">Belongs to the multi antimicrobial extrusion (MATE) (TC 2.A.66.1) family.</text>
</comment>
<name>A0A2T7ETC9_9POAL</name>
<accession>A0A2T7ETC9</accession>
<protein>
    <recommendedName>
        <fullName evidence="5">Protein DETOXIFICATION</fullName>
    </recommendedName>
</protein>
<feature type="transmembrane region" description="Helical" evidence="2">
    <location>
        <begin position="155"/>
        <end position="172"/>
    </location>
</feature>
<keyword evidence="2" id="KW-1133">Transmembrane helix</keyword>
<keyword evidence="4" id="KW-1185">Reference proteome</keyword>
<dbReference type="GO" id="GO:0042910">
    <property type="term" value="F:xenobiotic transmembrane transporter activity"/>
    <property type="evidence" value="ECO:0007669"/>
    <property type="project" value="InterPro"/>
</dbReference>
<dbReference type="GO" id="GO:0016020">
    <property type="term" value="C:membrane"/>
    <property type="evidence" value="ECO:0007669"/>
    <property type="project" value="InterPro"/>
</dbReference>
<feature type="transmembrane region" description="Helical" evidence="2">
    <location>
        <begin position="69"/>
        <end position="97"/>
    </location>
</feature>
<evidence type="ECO:0000256" key="1">
    <source>
        <dbReference type="ARBA" id="ARBA00010199"/>
    </source>
</evidence>
<dbReference type="AlphaFoldDB" id="A0A2T7ETC9"/>
<organism evidence="3 4">
    <name type="scientific">Panicum hallii var. hallii</name>
    <dbReference type="NCBI Taxonomy" id="1504633"/>
    <lineage>
        <taxon>Eukaryota</taxon>
        <taxon>Viridiplantae</taxon>
        <taxon>Streptophyta</taxon>
        <taxon>Embryophyta</taxon>
        <taxon>Tracheophyta</taxon>
        <taxon>Spermatophyta</taxon>
        <taxon>Magnoliopsida</taxon>
        <taxon>Liliopsida</taxon>
        <taxon>Poales</taxon>
        <taxon>Poaceae</taxon>
        <taxon>PACMAD clade</taxon>
        <taxon>Panicoideae</taxon>
        <taxon>Panicodae</taxon>
        <taxon>Paniceae</taxon>
        <taxon>Panicinae</taxon>
        <taxon>Panicum</taxon>
        <taxon>Panicum sect. Panicum</taxon>
    </lineage>
</organism>
<feature type="transmembrane region" description="Helical" evidence="2">
    <location>
        <begin position="118"/>
        <end position="143"/>
    </location>
</feature>
<dbReference type="Gramene" id="PUZ71083">
    <property type="protein sequence ID" value="PUZ71083"/>
    <property type="gene ID" value="GQ55_2G286600"/>
</dbReference>
<dbReference type="InterPro" id="IPR002528">
    <property type="entry name" value="MATE_fam"/>
</dbReference>
<dbReference type="Pfam" id="PF01554">
    <property type="entry name" value="MatE"/>
    <property type="match status" value="1"/>
</dbReference>
<evidence type="ECO:0008006" key="5">
    <source>
        <dbReference type="Google" id="ProtNLM"/>
    </source>
</evidence>
<sequence length="360" mass="39545">MESQSDVPLISELPEQRGGGRIPGLAKDVWVESKKLWVVAGPAAFTRLTFYGMTVVSQAFAGHIGDLELAAFSVAATVISGLSFGFFVGMASAMETLCGQAYGARQYHMMGIYLQRSWLVLLGVAVLLTPTYIFSGPLLAALGQPADLSRQAGSVALYLLPLHFVYAIILPLNKFLQCQRKNWVAAVTTAAVFPVHVAATWLLVRHFRLGVFGAATALTVSWGLATAGLLSYAFGGGCPETWRGFSASAFVDLKDFVKLSAASGVMLCLENWYYRILVFLTGYVKNAELAVDALSIWSRCWFRVASASCLCKHWELLLDWCSFWFSARMGLPPWGPRNLGWNDRWHNGADSDSSMYRYTM</sequence>
<keyword evidence="2" id="KW-0472">Membrane</keyword>